<keyword evidence="4" id="KW-1185">Reference proteome</keyword>
<dbReference type="eggNOG" id="ENOG502SUG2">
    <property type="taxonomic scope" value="Eukaryota"/>
</dbReference>
<dbReference type="PROSITE" id="PS51203">
    <property type="entry name" value="CS"/>
    <property type="match status" value="1"/>
</dbReference>
<feature type="signal peptide" evidence="1">
    <location>
        <begin position="1"/>
        <end position="22"/>
    </location>
</feature>
<sequence length="558" mass="64248">MLFSIKCVVILIIFSQKCKIRAYLQPSNFKGRIPILSKHEINSKGATFDDNEVANSISERNKEEIMKYLNPMSIEPVKTISQQELAETFGTPSTPENLLKKKRQYQNSNPLDPPNYPPTDKLPYFVNLEHPSGFNKSQDISSNIEDSADTGHIKENPEDENVSIIASSHPNTYDDPYEEEEEDNFIKDMSYKDPLIDLMDTNKDYEPDDNVKYGPTWYRKRHLNDLLPAEFENGWSILECGTIYKHILRHSMNFDDDKMVPDDESCNTFSFKILNAFTNEKILDMEDLNTQMVTAYSKDTGDVIKRCLKSMECGEQAEFIFHVSEYNPDNEIIEELEGVEWLRLWLDLFDVHDSKKRWWGLSSLDAHLYPQEKPSNKTKMEKLDLEAEELKKKMEVEMATNPASPLWEDVLKKMNSSQRETYVEHFDKQLEKSEKMKCSEYSGSRGFGESIKSTGQIRGYDVGRFAKGVSKFYTWKETLFKLYIAIPVVDGVRAEHVKLELTHNHLKISVAGNTILDDDFTGKVDVDAATTWVMSEANEMIQSSNLALFGCIKTIHTI</sequence>
<dbReference type="Proteomes" id="UP000031512">
    <property type="component" value="Chromosome 1"/>
</dbReference>
<evidence type="ECO:0000256" key="1">
    <source>
        <dbReference type="SAM" id="SignalP"/>
    </source>
</evidence>
<proteinExistence type="predicted"/>
<evidence type="ECO:0000259" key="2">
    <source>
        <dbReference type="PROSITE" id="PS51203"/>
    </source>
</evidence>
<dbReference type="Pfam" id="PF04969">
    <property type="entry name" value="CS"/>
    <property type="match status" value="1"/>
</dbReference>
<dbReference type="VEuPathDB" id="PiroplasmaDB:BEWA_017860"/>
<feature type="domain" description="CS" evidence="2">
    <location>
        <begin position="468"/>
        <end position="558"/>
    </location>
</feature>
<dbReference type="SUPFAM" id="SSF49764">
    <property type="entry name" value="HSP20-like chaperones"/>
    <property type="match status" value="1"/>
</dbReference>
<feature type="chain" id="PRO_5003939259" description="CS domain-containing protein" evidence="1">
    <location>
        <begin position="23"/>
        <end position="558"/>
    </location>
</feature>
<dbReference type="InterPro" id="IPR008978">
    <property type="entry name" value="HSP20-like_chaperone"/>
</dbReference>
<protein>
    <recommendedName>
        <fullName evidence="2">CS domain-containing protein</fullName>
    </recommendedName>
</protein>
<dbReference type="AlphaFoldDB" id="L0ATT0"/>
<dbReference type="KEGG" id="beq:BEWA_017860"/>
<dbReference type="OrthoDB" id="364878at2759"/>
<dbReference type="GeneID" id="15807144"/>
<accession>L0ATT0</accession>
<dbReference type="InterPro" id="IPR007052">
    <property type="entry name" value="CS_dom"/>
</dbReference>
<dbReference type="EMBL" id="CP001669">
    <property type="protein sequence ID" value="AFZ78945.1"/>
    <property type="molecule type" value="Genomic_DNA"/>
</dbReference>
<dbReference type="RefSeq" id="XP_004828611.1">
    <property type="nucleotide sequence ID" value="XM_004828554.1"/>
</dbReference>
<evidence type="ECO:0000313" key="3">
    <source>
        <dbReference type="EMBL" id="AFZ78945.1"/>
    </source>
</evidence>
<organism evidence="3 4">
    <name type="scientific">Theileria equi strain WA</name>
    <dbReference type="NCBI Taxonomy" id="1537102"/>
    <lineage>
        <taxon>Eukaryota</taxon>
        <taxon>Sar</taxon>
        <taxon>Alveolata</taxon>
        <taxon>Apicomplexa</taxon>
        <taxon>Aconoidasida</taxon>
        <taxon>Piroplasmida</taxon>
        <taxon>Theileriidae</taxon>
        <taxon>Theileria</taxon>
    </lineage>
</organism>
<reference evidence="3 4" key="1">
    <citation type="journal article" date="2012" name="BMC Genomics">
        <title>Comparative genomic analysis and phylogenetic position of Theileria equi.</title>
        <authorList>
            <person name="Kappmeyer L.S."/>
            <person name="Thiagarajan M."/>
            <person name="Herndon D.R."/>
            <person name="Ramsay J.D."/>
            <person name="Caler E."/>
            <person name="Djikeng A."/>
            <person name="Gillespie J.J."/>
            <person name="Lau A.O."/>
            <person name="Roalson E.H."/>
            <person name="Silva J.C."/>
            <person name="Silva M.G."/>
            <person name="Suarez C.E."/>
            <person name="Ueti M.W."/>
            <person name="Nene V.M."/>
            <person name="Mealey R.H."/>
            <person name="Knowles D.P."/>
            <person name="Brayton K.A."/>
        </authorList>
    </citation>
    <scope>NUCLEOTIDE SEQUENCE [LARGE SCALE GENOMIC DNA]</scope>
    <source>
        <strain evidence="3 4">WA</strain>
    </source>
</reference>
<keyword evidence="1" id="KW-0732">Signal</keyword>
<evidence type="ECO:0000313" key="4">
    <source>
        <dbReference type="Proteomes" id="UP000031512"/>
    </source>
</evidence>
<name>L0ATT0_THEEQ</name>
<dbReference type="Gene3D" id="2.60.40.790">
    <property type="match status" value="1"/>
</dbReference>
<gene>
    <name evidence="3" type="ORF">BEWA_017860</name>
</gene>